<protein>
    <submittedName>
        <fullName evidence="1">Uncharacterized protein</fullName>
    </submittedName>
</protein>
<evidence type="ECO:0000313" key="2">
    <source>
        <dbReference type="Proteomes" id="UP000663836"/>
    </source>
</evidence>
<comment type="caution">
    <text evidence="1">The sequence shown here is derived from an EMBL/GenBank/DDBJ whole genome shotgun (WGS) entry which is preliminary data.</text>
</comment>
<organism evidence="1 2">
    <name type="scientific">Rotaria sordida</name>
    <dbReference type="NCBI Taxonomy" id="392033"/>
    <lineage>
        <taxon>Eukaryota</taxon>
        <taxon>Metazoa</taxon>
        <taxon>Spiralia</taxon>
        <taxon>Gnathifera</taxon>
        <taxon>Rotifera</taxon>
        <taxon>Eurotatoria</taxon>
        <taxon>Bdelloidea</taxon>
        <taxon>Philodinida</taxon>
        <taxon>Philodinidae</taxon>
        <taxon>Rotaria</taxon>
    </lineage>
</organism>
<gene>
    <name evidence="1" type="ORF">JBS370_LOCUS22616</name>
</gene>
<name>A0A819JPV6_9BILA</name>
<dbReference type="EMBL" id="CAJOBD010003190">
    <property type="protein sequence ID" value="CAF3934010.1"/>
    <property type="molecule type" value="Genomic_DNA"/>
</dbReference>
<evidence type="ECO:0000313" key="1">
    <source>
        <dbReference type="EMBL" id="CAF3934010.1"/>
    </source>
</evidence>
<dbReference type="AlphaFoldDB" id="A0A819JPV6"/>
<reference evidence="1" key="1">
    <citation type="submission" date="2021-02" db="EMBL/GenBank/DDBJ databases">
        <authorList>
            <person name="Nowell W R."/>
        </authorList>
    </citation>
    <scope>NUCLEOTIDE SEQUENCE</scope>
</reference>
<accession>A0A819JPV6</accession>
<dbReference type="Proteomes" id="UP000663836">
    <property type="component" value="Unassembled WGS sequence"/>
</dbReference>
<sequence length="290" mass="33534">MKQNFKHITNITISTPTNWQLISPQDESTIPLNLLPDEHKCYLFVLPKDKDEEVYHLNILKPLEQYDISIPHITVQTINQSSIRPKLDVDFRDLLQSSSKFSIKNISGHSAIVRWSANTYIVSATSKILKFETGLPLYAPSNINIIACTNTIVRIGFDQFIEHSDEIIALYFHYKYLHEIYCRDILQLPKKLKTSYSLTNKSLQFRTNVYDSTKFLGQILHWKLERGDIEHSMELDCNIKNTLIPGILPLGTCKISLDSLFSIKLNIDNEINRKEIRLTTTEMDFLDVIC</sequence>
<proteinExistence type="predicted"/>